<dbReference type="OrthoDB" id="121648at2"/>
<dbReference type="Proteomes" id="UP000316213">
    <property type="component" value="Unassembled WGS sequence"/>
</dbReference>
<accession>A0A5C6A9B8</accession>
<keyword evidence="2" id="KW-1185">Reference proteome</keyword>
<protein>
    <submittedName>
        <fullName evidence="1">Uncharacterized protein</fullName>
    </submittedName>
</protein>
<evidence type="ECO:0000313" key="1">
    <source>
        <dbReference type="EMBL" id="TWT96592.1"/>
    </source>
</evidence>
<reference evidence="1 2" key="1">
    <citation type="submission" date="2019-02" db="EMBL/GenBank/DDBJ databases">
        <title>Deep-cultivation of Planctomycetes and their phenomic and genomic characterization uncovers novel biology.</title>
        <authorList>
            <person name="Wiegand S."/>
            <person name="Jogler M."/>
            <person name="Boedeker C."/>
            <person name="Pinto D."/>
            <person name="Vollmers J."/>
            <person name="Rivas-Marin E."/>
            <person name="Kohn T."/>
            <person name="Peeters S.H."/>
            <person name="Heuer A."/>
            <person name="Rast P."/>
            <person name="Oberbeckmann S."/>
            <person name="Bunk B."/>
            <person name="Jeske O."/>
            <person name="Meyerdierks A."/>
            <person name="Storesund J.E."/>
            <person name="Kallscheuer N."/>
            <person name="Luecker S."/>
            <person name="Lage O.M."/>
            <person name="Pohl T."/>
            <person name="Merkel B.J."/>
            <person name="Hornburger P."/>
            <person name="Mueller R.-W."/>
            <person name="Bruemmer F."/>
            <person name="Labrenz M."/>
            <person name="Spormann A.M."/>
            <person name="Op Den Camp H."/>
            <person name="Overmann J."/>
            <person name="Amann R."/>
            <person name="Jetten M.S.M."/>
            <person name="Mascher T."/>
            <person name="Medema M.H."/>
            <person name="Devos D.P."/>
            <person name="Kaster A.-K."/>
            <person name="Ovreas L."/>
            <person name="Rohde M."/>
            <person name="Galperin M.Y."/>
            <person name="Jogler C."/>
        </authorList>
    </citation>
    <scope>NUCLEOTIDE SEQUENCE [LARGE SCALE GENOMIC DNA]</scope>
    <source>
        <strain evidence="1 2">Pla100</strain>
    </source>
</reference>
<proteinExistence type="predicted"/>
<dbReference type="AlphaFoldDB" id="A0A5C6A9B8"/>
<dbReference type="EMBL" id="SJPM01000005">
    <property type="protein sequence ID" value="TWT96592.1"/>
    <property type="molecule type" value="Genomic_DNA"/>
</dbReference>
<name>A0A5C6A9B8_9BACT</name>
<gene>
    <name evidence="1" type="ORF">Pla100_30750</name>
</gene>
<evidence type="ECO:0000313" key="2">
    <source>
        <dbReference type="Proteomes" id="UP000316213"/>
    </source>
</evidence>
<dbReference type="RefSeq" id="WP_146578478.1">
    <property type="nucleotide sequence ID" value="NZ_SJPM01000005.1"/>
</dbReference>
<organism evidence="1 2">
    <name type="scientific">Neorhodopirellula pilleata</name>
    <dbReference type="NCBI Taxonomy" id="2714738"/>
    <lineage>
        <taxon>Bacteria</taxon>
        <taxon>Pseudomonadati</taxon>
        <taxon>Planctomycetota</taxon>
        <taxon>Planctomycetia</taxon>
        <taxon>Pirellulales</taxon>
        <taxon>Pirellulaceae</taxon>
        <taxon>Neorhodopirellula</taxon>
    </lineage>
</organism>
<comment type="caution">
    <text evidence="1">The sequence shown here is derived from an EMBL/GenBank/DDBJ whole genome shotgun (WGS) entry which is preliminary data.</text>
</comment>
<sequence length="206" mass="23361">MVILSSILDLATPREQATALLSQQIWCWGQDVKRPEGNWLTEIGFQRNTPPTEHKDCSSVYTLAISPASRVVLRGFGVYIGDDAIGGLYIERYGFTPKYSPIPNLECPPWSDKDLPEFVTPSPEQRCESTMLLLRLLDWIRGYEVDIANRLGTDYRRETLMRWNNGKRIVTPAETMASSWRRLSLLVAANSAHWLTTQPQTESATT</sequence>